<feature type="transmembrane region" description="Helical" evidence="1">
    <location>
        <begin position="36"/>
        <end position="54"/>
    </location>
</feature>
<comment type="caution">
    <text evidence="2">The sequence shown here is derived from an EMBL/GenBank/DDBJ whole genome shotgun (WGS) entry which is preliminary data.</text>
</comment>
<organism evidence="2 3">
    <name type="scientific">Kitasatospora phosalacinea</name>
    <dbReference type="NCBI Taxonomy" id="2065"/>
    <lineage>
        <taxon>Bacteria</taxon>
        <taxon>Bacillati</taxon>
        <taxon>Actinomycetota</taxon>
        <taxon>Actinomycetes</taxon>
        <taxon>Kitasatosporales</taxon>
        <taxon>Streptomycetaceae</taxon>
        <taxon>Kitasatospora</taxon>
    </lineage>
</organism>
<evidence type="ECO:0008006" key="4">
    <source>
        <dbReference type="Google" id="ProtNLM"/>
    </source>
</evidence>
<sequence>MELLASLFLAPATWTALLVLLVLAVGAARDRRWLRVAALVLTGAAVLVLGQLLLRPVVDGVTSAEEGGTASAPPLPCRIDGKPADQVVDYRIDLFPVVGFSCVLADGSAYDTGRVPTRATPLTAALAVLAGGTLYASRRRPGA</sequence>
<proteinExistence type="predicted"/>
<dbReference type="Proteomes" id="UP001599542">
    <property type="component" value="Unassembled WGS sequence"/>
</dbReference>
<dbReference type="RefSeq" id="WP_380324890.1">
    <property type="nucleotide sequence ID" value="NZ_JBHYPW010000027.1"/>
</dbReference>
<evidence type="ECO:0000256" key="1">
    <source>
        <dbReference type="SAM" id="Phobius"/>
    </source>
</evidence>
<dbReference type="EMBL" id="JBHYPX010000056">
    <property type="protein sequence ID" value="MFE1355207.1"/>
    <property type="molecule type" value="Genomic_DNA"/>
</dbReference>
<name>A0ABW6GR17_9ACTN</name>
<evidence type="ECO:0000313" key="3">
    <source>
        <dbReference type="Proteomes" id="UP001599542"/>
    </source>
</evidence>
<keyword evidence="1" id="KW-1133">Transmembrane helix</keyword>
<gene>
    <name evidence="2" type="ORF">ACFW6T_24775</name>
</gene>
<protein>
    <recommendedName>
        <fullName evidence="4">Integral membrane protein</fullName>
    </recommendedName>
</protein>
<keyword evidence="3" id="KW-1185">Reference proteome</keyword>
<accession>A0ABW6GR17</accession>
<keyword evidence="1" id="KW-0472">Membrane</keyword>
<reference evidence="2 3" key="1">
    <citation type="submission" date="2024-09" db="EMBL/GenBank/DDBJ databases">
        <title>The Natural Products Discovery Center: Release of the First 8490 Sequenced Strains for Exploring Actinobacteria Biosynthetic Diversity.</title>
        <authorList>
            <person name="Kalkreuter E."/>
            <person name="Kautsar S.A."/>
            <person name="Yang D."/>
            <person name="Bader C.D."/>
            <person name="Teijaro C.N."/>
            <person name="Fluegel L."/>
            <person name="Davis C.M."/>
            <person name="Simpson J.R."/>
            <person name="Lauterbach L."/>
            <person name="Steele A.D."/>
            <person name="Gui C."/>
            <person name="Meng S."/>
            <person name="Li G."/>
            <person name="Viehrig K."/>
            <person name="Ye F."/>
            <person name="Su P."/>
            <person name="Kiefer A.F."/>
            <person name="Nichols A."/>
            <person name="Cepeda A.J."/>
            <person name="Yan W."/>
            <person name="Fan B."/>
            <person name="Jiang Y."/>
            <person name="Adhikari A."/>
            <person name="Zheng C.-J."/>
            <person name="Schuster L."/>
            <person name="Cowan T.M."/>
            <person name="Smanski M.J."/>
            <person name="Chevrette M.G."/>
            <person name="De Carvalho L.P.S."/>
            <person name="Shen B."/>
        </authorList>
    </citation>
    <scope>NUCLEOTIDE SEQUENCE [LARGE SCALE GENOMIC DNA]</scope>
    <source>
        <strain evidence="2 3">NPDC058753</strain>
    </source>
</reference>
<evidence type="ECO:0000313" key="2">
    <source>
        <dbReference type="EMBL" id="MFE1355207.1"/>
    </source>
</evidence>
<keyword evidence="1" id="KW-0812">Transmembrane</keyword>